<dbReference type="PANTHER" id="PTHR30572:SF4">
    <property type="entry name" value="ABC TRANSPORTER PERMEASE YTRF"/>
    <property type="match status" value="1"/>
</dbReference>
<dbReference type="EMBL" id="CP003001">
    <property type="protein sequence ID" value="AEM72723.1"/>
    <property type="molecule type" value="Genomic_DNA"/>
</dbReference>
<proteinExistence type="inferred from homology"/>
<dbReference type="InterPro" id="IPR003838">
    <property type="entry name" value="ABC3_permease_C"/>
</dbReference>
<dbReference type="AlphaFoldDB" id="G2PV32"/>
<dbReference type="Proteomes" id="UP000009257">
    <property type="component" value="Chromosome"/>
</dbReference>
<evidence type="ECO:0000256" key="2">
    <source>
        <dbReference type="ARBA" id="ARBA00022475"/>
    </source>
</evidence>
<dbReference type="HOGENOM" id="CLU_000604_8_7_9"/>
<feature type="transmembrane region" description="Helical" evidence="7">
    <location>
        <begin position="320"/>
        <end position="338"/>
    </location>
</feature>
<dbReference type="Pfam" id="PF02687">
    <property type="entry name" value="FtsX"/>
    <property type="match status" value="1"/>
</dbReference>
<evidence type="ECO:0000256" key="5">
    <source>
        <dbReference type="ARBA" id="ARBA00023136"/>
    </source>
</evidence>
<sequence length="419" mass="46637">MKFSDILSLIVTNIKRRKLRTVLTVMGIFIGSLGLFVVVSISSSFKDYIIKGISSLGNADVIYVMPNRNSGYSLEKLKTEIHDKDIKKLEKLEHVKFIIPFYFSNGTLKYKKYEGTVTLAATSVRNFSKKYGLQFGKYPKDNPPNACVLGHGIAKLIANPSRAGFADESEVKKLVNKKIKIEVKRLNQAGEEEVKEFSFKISGIAKSDFNFDSTIILPLEAMSKIEDWRFYQQDFIKKSGYTYLFVVLDSPSHIPAVEKFLAQEKYYYTSIKEQQEVIEKFLNAVKIIVGGIGAISLLVAAFGIANTMIMAILERRKEIGIFKVLGASSKNILLLFLFESGFLGFLGGIFSVIAGFVLNFLIGLVLRARFSAINDFSIGFNIPLALFVLCISTLVGIIAGIYPAKKAVSIEVISALKEE</sequence>
<dbReference type="RefSeq" id="WP_014041730.1">
    <property type="nucleotide sequence ID" value="NC_015949.1"/>
</dbReference>
<accession>G2PV32</accession>
<keyword evidence="2" id="KW-1003">Cell membrane</keyword>
<evidence type="ECO:0000259" key="9">
    <source>
        <dbReference type="Pfam" id="PF12704"/>
    </source>
</evidence>
<dbReference type="GO" id="GO:0022857">
    <property type="term" value="F:transmembrane transporter activity"/>
    <property type="evidence" value="ECO:0007669"/>
    <property type="project" value="TreeGrafter"/>
</dbReference>
<feature type="transmembrane region" description="Helical" evidence="7">
    <location>
        <begin position="21"/>
        <end position="41"/>
    </location>
</feature>
<evidence type="ECO:0000256" key="7">
    <source>
        <dbReference type="SAM" id="Phobius"/>
    </source>
</evidence>
<evidence type="ECO:0000256" key="1">
    <source>
        <dbReference type="ARBA" id="ARBA00004651"/>
    </source>
</evidence>
<feature type="transmembrane region" description="Helical" evidence="7">
    <location>
        <begin position="344"/>
        <end position="366"/>
    </location>
</feature>
<comment type="similarity">
    <text evidence="6">Belongs to the ABC-4 integral membrane protein family.</text>
</comment>
<dbReference type="InterPro" id="IPR025857">
    <property type="entry name" value="MacB_PCD"/>
</dbReference>
<dbReference type="GO" id="GO:0005886">
    <property type="term" value="C:plasma membrane"/>
    <property type="evidence" value="ECO:0007669"/>
    <property type="project" value="UniProtKB-SubCell"/>
</dbReference>
<evidence type="ECO:0000313" key="10">
    <source>
        <dbReference type="EMBL" id="AEM72723.1"/>
    </source>
</evidence>
<protein>
    <recommendedName>
        <fullName evidence="12">ABC3 transporter permease protein domain-containing protein</fullName>
    </recommendedName>
</protein>
<keyword evidence="3 7" id="KW-0812">Transmembrane</keyword>
<keyword evidence="5 7" id="KW-0472">Membrane</keyword>
<dbReference type="Pfam" id="PF12704">
    <property type="entry name" value="MacB_PCD"/>
    <property type="match status" value="1"/>
</dbReference>
<keyword evidence="4 7" id="KW-1133">Transmembrane helix</keyword>
<feature type="domain" description="ABC3 transporter permease C-terminal" evidence="8">
    <location>
        <begin position="292"/>
        <end position="411"/>
    </location>
</feature>
<evidence type="ECO:0000256" key="6">
    <source>
        <dbReference type="ARBA" id="ARBA00038076"/>
    </source>
</evidence>
<gene>
    <name evidence="10" type="ORF">Calla_0028</name>
</gene>
<feature type="domain" description="MacB-like periplasmic core" evidence="9">
    <location>
        <begin position="21"/>
        <end position="259"/>
    </location>
</feature>
<organism evidence="10 11">
    <name type="scientific">Caldicellulosiruptor acetigenus 6A</name>
    <dbReference type="NCBI Taxonomy" id="632516"/>
    <lineage>
        <taxon>Bacteria</taxon>
        <taxon>Bacillati</taxon>
        <taxon>Bacillota</taxon>
        <taxon>Bacillota incertae sedis</taxon>
        <taxon>Caldicellulosiruptorales</taxon>
        <taxon>Caldicellulosiruptoraceae</taxon>
        <taxon>Caldicellulosiruptor</taxon>
    </lineage>
</organism>
<dbReference type="InterPro" id="IPR050250">
    <property type="entry name" value="Macrolide_Exporter_MacB"/>
</dbReference>
<dbReference type="PANTHER" id="PTHR30572">
    <property type="entry name" value="MEMBRANE COMPONENT OF TRANSPORTER-RELATED"/>
    <property type="match status" value="1"/>
</dbReference>
<evidence type="ECO:0008006" key="12">
    <source>
        <dbReference type="Google" id="ProtNLM"/>
    </source>
</evidence>
<comment type="subcellular location">
    <subcellularLocation>
        <location evidence="1">Cell membrane</location>
        <topology evidence="1">Multi-pass membrane protein</topology>
    </subcellularLocation>
</comment>
<feature type="transmembrane region" description="Helical" evidence="7">
    <location>
        <begin position="378"/>
        <end position="402"/>
    </location>
</feature>
<feature type="transmembrane region" description="Helical" evidence="7">
    <location>
        <begin position="287"/>
        <end position="313"/>
    </location>
</feature>
<reference evidence="10 11" key="1">
    <citation type="submission" date="2011-08" db="EMBL/GenBank/DDBJ databases">
        <title>Complete sequence of Caldicellulosiruptor lactoaceticus 6A.</title>
        <authorList>
            <consortium name="US DOE Joint Genome Institute"/>
            <person name="Lucas S."/>
            <person name="Han J."/>
            <person name="Lapidus A."/>
            <person name="Cheng J.-F."/>
            <person name="Goodwin L."/>
            <person name="Pitluck S."/>
            <person name="Peters L."/>
            <person name="Davenport K."/>
            <person name="Detter J.C."/>
            <person name="Han C."/>
            <person name="Tapia R."/>
            <person name="Land M."/>
            <person name="Hauser L."/>
            <person name="Kyrpides N."/>
            <person name="Ivanova N."/>
            <person name="Ovchinnikova G."/>
            <person name="Pagani I."/>
            <person name="Blumer-Schuette S.E."/>
            <person name="Kelly R.M."/>
            <person name="Woyke T."/>
        </authorList>
    </citation>
    <scope>NUCLEOTIDE SEQUENCE [LARGE SCALE GENOMIC DNA]</scope>
    <source>
        <strain evidence="10 11">6A</strain>
    </source>
</reference>
<evidence type="ECO:0000256" key="3">
    <source>
        <dbReference type="ARBA" id="ARBA00022692"/>
    </source>
</evidence>
<name>G2PV32_9FIRM</name>
<evidence type="ECO:0000313" key="11">
    <source>
        <dbReference type="Proteomes" id="UP000009257"/>
    </source>
</evidence>
<dbReference type="KEGG" id="clc:Calla_0028"/>
<evidence type="ECO:0000256" key="4">
    <source>
        <dbReference type="ARBA" id="ARBA00022989"/>
    </source>
</evidence>
<evidence type="ECO:0000259" key="8">
    <source>
        <dbReference type="Pfam" id="PF02687"/>
    </source>
</evidence>